<organism evidence="2 3">
    <name type="scientific">Stutzerimonas stutzeri KOS6</name>
    <dbReference type="NCBI Taxonomy" id="1218352"/>
    <lineage>
        <taxon>Bacteria</taxon>
        <taxon>Pseudomonadati</taxon>
        <taxon>Pseudomonadota</taxon>
        <taxon>Gammaproteobacteria</taxon>
        <taxon>Pseudomonadales</taxon>
        <taxon>Pseudomonadaceae</taxon>
        <taxon>Stutzerimonas</taxon>
    </lineage>
</organism>
<name>A0A061JN49_STUST</name>
<dbReference type="InterPro" id="IPR025392">
    <property type="entry name" value="DUF4124"/>
</dbReference>
<protein>
    <recommendedName>
        <fullName evidence="1">DUF4124 domain-containing protein</fullName>
    </recommendedName>
</protein>
<proteinExistence type="predicted"/>
<feature type="domain" description="DUF4124" evidence="1">
    <location>
        <begin position="8"/>
        <end position="48"/>
    </location>
</feature>
<dbReference type="Proteomes" id="UP000026923">
    <property type="component" value="Unassembled WGS sequence"/>
</dbReference>
<dbReference type="eggNOG" id="ENOG50339YA">
    <property type="taxonomic scope" value="Bacteria"/>
</dbReference>
<dbReference type="RefSeq" id="WP_003293677.1">
    <property type="nucleotide sequence ID" value="NZ_KK020677.1"/>
</dbReference>
<dbReference type="HOGENOM" id="CLU_108835_3_2_6"/>
<sequence length="141" mass="16049">MRVLLLLTAALMPVLAGAEIYRWTDAEGRVHFGQRPAAGAEQIQVRPQVIERDELTRQRESRRERIFAARRQEQLTAREQASQARAAREQECLGLHSQLSRLQLGGRYFRNDAAGARVYYSDSELEAARQRLATRIGQACN</sequence>
<evidence type="ECO:0000313" key="2">
    <source>
        <dbReference type="EMBL" id="EWC40033.1"/>
    </source>
</evidence>
<comment type="caution">
    <text evidence="2">The sequence shown here is derived from an EMBL/GenBank/DDBJ whole genome shotgun (WGS) entry which is preliminary data.</text>
</comment>
<reference evidence="2 3" key="1">
    <citation type="journal article" date="2013" name="Genome Announc.">
        <title>Draft Genome of the Nitrogen-Fixing Bacterium Pseudomonas stutzeri Strain KOS6 Isolated from Industrial Hydrocarbon Sludge.</title>
        <authorList>
            <person name="Grigoryeva T.V."/>
            <person name="Laikov A.V."/>
            <person name="Naumova R.P."/>
            <person name="Manolov A.I."/>
            <person name="Larin A.K."/>
            <person name="Karpova I.Y."/>
            <person name="Semashko T.A."/>
            <person name="Alexeev D.G."/>
            <person name="Kostryukova E.S."/>
            <person name="Muller R."/>
            <person name="Govorun V.M."/>
        </authorList>
    </citation>
    <scope>NUCLEOTIDE SEQUENCE [LARGE SCALE GENOMIC DNA]</scope>
    <source>
        <strain evidence="2 3">KOS6</strain>
    </source>
</reference>
<dbReference type="AlphaFoldDB" id="A0A061JN49"/>
<evidence type="ECO:0000313" key="3">
    <source>
        <dbReference type="Proteomes" id="UP000026923"/>
    </source>
</evidence>
<dbReference type="EMBL" id="AMCZ02000026">
    <property type="protein sequence ID" value="EWC40033.1"/>
    <property type="molecule type" value="Genomic_DNA"/>
</dbReference>
<dbReference type="OrthoDB" id="7068596at2"/>
<evidence type="ECO:0000259" key="1">
    <source>
        <dbReference type="Pfam" id="PF13511"/>
    </source>
</evidence>
<accession>A0A061JN49</accession>
<dbReference type="Pfam" id="PF13511">
    <property type="entry name" value="DUF4124"/>
    <property type="match status" value="1"/>
</dbReference>
<gene>
    <name evidence="2" type="ORF">B597_017155</name>
</gene>